<dbReference type="InterPro" id="IPR035906">
    <property type="entry name" value="MetI-like_sf"/>
</dbReference>
<comment type="caution">
    <text evidence="9">The sequence shown here is derived from an EMBL/GenBank/DDBJ whole genome shotgun (WGS) entry which is preliminary data.</text>
</comment>
<gene>
    <name evidence="9" type="ORF">DI533_22770</name>
</gene>
<dbReference type="AlphaFoldDB" id="A0A2W5TES0"/>
<feature type="domain" description="ABC transmembrane type-1" evidence="8">
    <location>
        <begin position="88"/>
        <end position="263"/>
    </location>
</feature>
<dbReference type="GO" id="GO:0005275">
    <property type="term" value="F:amine transmembrane transporter activity"/>
    <property type="evidence" value="ECO:0007669"/>
    <property type="project" value="TreeGrafter"/>
</dbReference>
<evidence type="ECO:0000313" key="10">
    <source>
        <dbReference type="Proteomes" id="UP000248975"/>
    </source>
</evidence>
<sequence>MEFRLPVGEWGESGFNFLTGHLTGLFTVFVWITTSINAAFLDVLAWPPALVAIVAVAALSWWAVGARLAVGTLIGFWLIFNQGLWEASLQTMALVLTATTLSMLVAVPLGILLGVSAPSRAIIYPVLDFVQTMPRFVYLIPAAILFGIDVAPAVFATMTLAVPPPARLIATGFLEVDEQLVEVAEAHGFKPWQVVAKVQFPLAMPSILLGLNQCMMMALSMAVIASLIGAGGLGTEILTAISSLDAGQGVVAGLAIFILAIFL</sequence>
<dbReference type="GO" id="GO:0015871">
    <property type="term" value="P:choline transport"/>
    <property type="evidence" value="ECO:0007669"/>
    <property type="project" value="TreeGrafter"/>
</dbReference>
<keyword evidence="2 7" id="KW-0813">Transport</keyword>
<feature type="non-terminal residue" evidence="9">
    <location>
        <position position="263"/>
    </location>
</feature>
<organism evidence="9 10">
    <name type="scientific">Cereibacter sphaeroides</name>
    <name type="common">Rhodobacter sphaeroides</name>
    <dbReference type="NCBI Taxonomy" id="1063"/>
    <lineage>
        <taxon>Bacteria</taxon>
        <taxon>Pseudomonadati</taxon>
        <taxon>Pseudomonadota</taxon>
        <taxon>Alphaproteobacteria</taxon>
        <taxon>Rhodobacterales</taxon>
        <taxon>Paracoccaceae</taxon>
        <taxon>Cereibacter</taxon>
    </lineage>
</organism>
<feature type="transmembrane region" description="Helical" evidence="7">
    <location>
        <begin position="136"/>
        <end position="158"/>
    </location>
</feature>
<evidence type="ECO:0000256" key="1">
    <source>
        <dbReference type="ARBA" id="ARBA00004651"/>
    </source>
</evidence>
<evidence type="ECO:0000256" key="2">
    <source>
        <dbReference type="ARBA" id="ARBA00022448"/>
    </source>
</evidence>
<protein>
    <recommendedName>
        <fullName evidence="8">ABC transmembrane type-1 domain-containing protein</fullName>
    </recommendedName>
</protein>
<name>A0A2W5TES0_CERSP</name>
<dbReference type="CDD" id="cd06261">
    <property type="entry name" value="TM_PBP2"/>
    <property type="match status" value="1"/>
</dbReference>
<comment type="subcellular location">
    <subcellularLocation>
        <location evidence="1 7">Cell membrane</location>
        <topology evidence="1 7">Multi-pass membrane protein</topology>
    </subcellularLocation>
</comment>
<evidence type="ECO:0000256" key="7">
    <source>
        <dbReference type="RuleBase" id="RU363032"/>
    </source>
</evidence>
<dbReference type="SUPFAM" id="SSF161098">
    <property type="entry name" value="MetI-like"/>
    <property type="match status" value="1"/>
</dbReference>
<evidence type="ECO:0000259" key="8">
    <source>
        <dbReference type="PROSITE" id="PS50928"/>
    </source>
</evidence>
<feature type="transmembrane region" description="Helical" evidence="7">
    <location>
        <begin position="237"/>
        <end position="262"/>
    </location>
</feature>
<keyword evidence="4 7" id="KW-0812">Transmembrane</keyword>
<feature type="transmembrane region" description="Helical" evidence="7">
    <location>
        <begin position="20"/>
        <end position="43"/>
    </location>
</feature>
<dbReference type="GO" id="GO:0031460">
    <property type="term" value="P:glycine betaine transport"/>
    <property type="evidence" value="ECO:0007669"/>
    <property type="project" value="TreeGrafter"/>
</dbReference>
<reference evidence="9 10" key="1">
    <citation type="submission" date="2017-08" db="EMBL/GenBank/DDBJ databases">
        <title>Infants hospitalized years apart are colonized by the same room-sourced microbial strains.</title>
        <authorList>
            <person name="Brooks B."/>
            <person name="Olm M.R."/>
            <person name="Firek B.A."/>
            <person name="Baker R."/>
            <person name="Thomas B.C."/>
            <person name="Morowitz M.J."/>
            <person name="Banfield J.F."/>
        </authorList>
    </citation>
    <scope>NUCLEOTIDE SEQUENCE [LARGE SCALE GENOMIC DNA]</scope>
    <source>
        <strain evidence="9">S2_003_000_R2_11</strain>
    </source>
</reference>
<dbReference type="PANTHER" id="PTHR47737">
    <property type="entry name" value="GLYCINE BETAINE/PROLINE BETAINE TRANSPORT SYSTEM PERMEASE PROTEIN PROW"/>
    <property type="match status" value="1"/>
</dbReference>
<dbReference type="Proteomes" id="UP000248975">
    <property type="component" value="Unassembled WGS sequence"/>
</dbReference>
<feature type="transmembrane region" description="Helical" evidence="7">
    <location>
        <begin position="207"/>
        <end position="230"/>
    </location>
</feature>
<dbReference type="PANTHER" id="PTHR47737:SF1">
    <property type="entry name" value="GLYCINE BETAINE_PROLINE BETAINE TRANSPORT SYSTEM PERMEASE PROTEIN PROW"/>
    <property type="match status" value="1"/>
</dbReference>
<keyword evidence="6 7" id="KW-0472">Membrane</keyword>
<dbReference type="InterPro" id="IPR000515">
    <property type="entry name" value="MetI-like"/>
</dbReference>
<dbReference type="GO" id="GO:0015226">
    <property type="term" value="F:carnitine transmembrane transporter activity"/>
    <property type="evidence" value="ECO:0007669"/>
    <property type="project" value="TreeGrafter"/>
</dbReference>
<keyword evidence="3" id="KW-1003">Cell membrane</keyword>
<accession>A0A2W5TES0</accession>
<proteinExistence type="inferred from homology"/>
<keyword evidence="5 7" id="KW-1133">Transmembrane helix</keyword>
<dbReference type="Pfam" id="PF00528">
    <property type="entry name" value="BPD_transp_1"/>
    <property type="match status" value="1"/>
</dbReference>
<evidence type="ECO:0000256" key="4">
    <source>
        <dbReference type="ARBA" id="ARBA00022692"/>
    </source>
</evidence>
<evidence type="ECO:0000313" key="9">
    <source>
        <dbReference type="EMBL" id="PZQ94127.1"/>
    </source>
</evidence>
<feature type="transmembrane region" description="Helical" evidence="7">
    <location>
        <begin position="50"/>
        <end position="80"/>
    </location>
</feature>
<evidence type="ECO:0000256" key="6">
    <source>
        <dbReference type="ARBA" id="ARBA00023136"/>
    </source>
</evidence>
<dbReference type="Gene3D" id="1.10.3720.10">
    <property type="entry name" value="MetI-like"/>
    <property type="match status" value="1"/>
</dbReference>
<comment type="similarity">
    <text evidence="7">Belongs to the binding-protein-dependent transport system permease family.</text>
</comment>
<feature type="transmembrane region" description="Helical" evidence="7">
    <location>
        <begin position="92"/>
        <end position="115"/>
    </location>
</feature>
<dbReference type="GO" id="GO:0043190">
    <property type="term" value="C:ATP-binding cassette (ABC) transporter complex"/>
    <property type="evidence" value="ECO:0007669"/>
    <property type="project" value="TreeGrafter"/>
</dbReference>
<evidence type="ECO:0000256" key="5">
    <source>
        <dbReference type="ARBA" id="ARBA00022989"/>
    </source>
</evidence>
<dbReference type="EMBL" id="QFQS01000055">
    <property type="protein sequence ID" value="PZQ94127.1"/>
    <property type="molecule type" value="Genomic_DNA"/>
</dbReference>
<evidence type="ECO:0000256" key="3">
    <source>
        <dbReference type="ARBA" id="ARBA00022475"/>
    </source>
</evidence>
<dbReference type="PROSITE" id="PS50928">
    <property type="entry name" value="ABC_TM1"/>
    <property type="match status" value="1"/>
</dbReference>